<dbReference type="AlphaFoldDB" id="A0A8S4R6X5"/>
<dbReference type="PANTHER" id="PTHR11552">
    <property type="entry name" value="GLUCOSE-METHANOL-CHOLINE GMC OXIDOREDUCTASE"/>
    <property type="match status" value="1"/>
</dbReference>
<feature type="binding site" evidence="5">
    <location>
        <position position="263"/>
    </location>
    <ligand>
        <name>FAD</name>
        <dbReference type="ChEBI" id="CHEBI:57692"/>
    </ligand>
</feature>
<dbReference type="Proteomes" id="UP000838756">
    <property type="component" value="Unassembled WGS sequence"/>
</dbReference>
<dbReference type="SUPFAM" id="SSF54373">
    <property type="entry name" value="FAD-linked reductases, C-terminal domain"/>
    <property type="match status" value="1"/>
</dbReference>
<dbReference type="GO" id="GO:0050660">
    <property type="term" value="F:flavin adenine dinucleotide binding"/>
    <property type="evidence" value="ECO:0007669"/>
    <property type="project" value="InterPro"/>
</dbReference>
<feature type="domain" description="Glucose-methanol-choline oxidoreductase N-terminal" evidence="6">
    <location>
        <begin position="299"/>
        <end position="313"/>
    </location>
</feature>
<keyword evidence="3" id="KW-0285">Flavoprotein</keyword>
<name>A0A8S4R6X5_9NEOP</name>
<proteinExistence type="inferred from homology"/>
<dbReference type="OrthoDB" id="269227at2759"/>
<comment type="similarity">
    <text evidence="2">Belongs to the GMC oxidoreductase family.</text>
</comment>
<dbReference type="InterPro" id="IPR007867">
    <property type="entry name" value="GMC_OxRtase_C"/>
</dbReference>
<sequence>MDVASSLAVVQAVKGALVVLAALGLTAYKWSTDTVVTDDAVYDYIVVGAGTAGSIVANRLTENPDVHVLLVESGGDPPFETEVPGMFPFLTKSAIDWNYVSEDDGYSAQYHRNGYLDLPSGKVYGGSSSIHHFYYVRGHANDYKAWVDAAADDSWSWENLIPYFKKSECLVDQDILNSPTGQYHGTNGYTVITRELREISLKYLEAFQEVGNKVVDDINTGYTLGFTRPMVFIGNGIRQSSAESFLLPIKHRLNLHLTKETTVDKILFDNKKNAMGVQVSRNGKTFNIYARKEVIVSAGAFNSPKLLMLSGVGPKAHLESMGIEIVADLPVGESMEDHLAVVLAHKLEKTDETPKPENPSDFPIPTFIGLDALDTDQGYPDYLTLNLICRNNPTNLLLLCATVFGLHNDVCEQLAKAGQGREILVTVLNVARPISRGKVLLRSKDPKDPPRIYTGFLSNSTDLENNAAYIEKFIKVTDSSYFRNIGGETLHFDLPNCKGLEKNTRDYWKCYVLNMMDTTFHYSSTCRMGSVLDGELKVLGVNKLRVVDASSMPNTVSANINAAVMVLAEKAADLIKKESDQYNVGHCVT</sequence>
<evidence type="ECO:0000313" key="7">
    <source>
        <dbReference type="EMBL" id="CAH2229490.1"/>
    </source>
</evidence>
<dbReference type="PANTHER" id="PTHR11552:SF147">
    <property type="entry name" value="CHOLINE DEHYDROGENASE, MITOCHONDRIAL"/>
    <property type="match status" value="1"/>
</dbReference>
<comment type="caution">
    <text evidence="7">The sequence shown here is derived from an EMBL/GenBank/DDBJ whole genome shotgun (WGS) entry which is preliminary data.</text>
</comment>
<comment type="cofactor">
    <cofactor evidence="1 5">
        <name>FAD</name>
        <dbReference type="ChEBI" id="CHEBI:57692"/>
    </cofactor>
</comment>
<keyword evidence="4 5" id="KW-0274">FAD</keyword>
<feature type="binding site" evidence="5">
    <location>
        <position position="123"/>
    </location>
    <ligand>
        <name>FAD</name>
        <dbReference type="ChEBI" id="CHEBI:57692"/>
    </ligand>
</feature>
<evidence type="ECO:0000256" key="3">
    <source>
        <dbReference type="ARBA" id="ARBA00022630"/>
    </source>
</evidence>
<dbReference type="GO" id="GO:0016614">
    <property type="term" value="F:oxidoreductase activity, acting on CH-OH group of donors"/>
    <property type="evidence" value="ECO:0007669"/>
    <property type="project" value="InterPro"/>
</dbReference>
<dbReference type="SUPFAM" id="SSF51905">
    <property type="entry name" value="FAD/NAD(P)-binding domain"/>
    <property type="match status" value="1"/>
</dbReference>
<protein>
    <submittedName>
        <fullName evidence="7">Jg20862 protein</fullName>
    </submittedName>
</protein>
<dbReference type="Pfam" id="PF05199">
    <property type="entry name" value="GMC_oxred_C"/>
    <property type="match status" value="1"/>
</dbReference>
<dbReference type="EMBL" id="CAKXAJ010024722">
    <property type="protein sequence ID" value="CAH2229490.1"/>
    <property type="molecule type" value="Genomic_DNA"/>
</dbReference>
<dbReference type="InterPro" id="IPR012132">
    <property type="entry name" value="GMC_OxRdtase"/>
</dbReference>
<dbReference type="Gene3D" id="3.50.50.60">
    <property type="entry name" value="FAD/NAD(P)-binding domain"/>
    <property type="match status" value="1"/>
</dbReference>
<dbReference type="Gene3D" id="3.30.560.10">
    <property type="entry name" value="Glucose Oxidase, domain 3"/>
    <property type="match status" value="1"/>
</dbReference>
<evidence type="ECO:0000256" key="4">
    <source>
        <dbReference type="ARBA" id="ARBA00022827"/>
    </source>
</evidence>
<dbReference type="InterPro" id="IPR036188">
    <property type="entry name" value="FAD/NAD-bd_sf"/>
</dbReference>
<dbReference type="Pfam" id="PF00732">
    <property type="entry name" value="GMC_oxred_N"/>
    <property type="match status" value="1"/>
</dbReference>
<accession>A0A8S4R6X5</accession>
<dbReference type="PROSITE" id="PS00624">
    <property type="entry name" value="GMC_OXRED_2"/>
    <property type="match status" value="1"/>
</dbReference>
<dbReference type="PIRSF" id="PIRSF000137">
    <property type="entry name" value="Alcohol_oxidase"/>
    <property type="match status" value="1"/>
</dbReference>
<evidence type="ECO:0000256" key="1">
    <source>
        <dbReference type="ARBA" id="ARBA00001974"/>
    </source>
</evidence>
<evidence type="ECO:0000259" key="6">
    <source>
        <dbReference type="PROSITE" id="PS00624"/>
    </source>
</evidence>
<gene>
    <name evidence="7" type="primary">jg20862</name>
    <name evidence="7" type="ORF">PAEG_LOCUS8941</name>
</gene>
<evidence type="ECO:0000256" key="5">
    <source>
        <dbReference type="PIRSR" id="PIRSR000137-2"/>
    </source>
</evidence>
<evidence type="ECO:0000256" key="2">
    <source>
        <dbReference type="ARBA" id="ARBA00010790"/>
    </source>
</evidence>
<dbReference type="InterPro" id="IPR000172">
    <property type="entry name" value="GMC_OxRdtase_N"/>
</dbReference>
<keyword evidence="8" id="KW-1185">Reference proteome</keyword>
<reference evidence="7" key="1">
    <citation type="submission" date="2022-03" db="EMBL/GenBank/DDBJ databases">
        <authorList>
            <person name="Lindestad O."/>
        </authorList>
    </citation>
    <scope>NUCLEOTIDE SEQUENCE</scope>
</reference>
<organism evidence="7 8">
    <name type="scientific">Pararge aegeria aegeria</name>
    <dbReference type="NCBI Taxonomy" id="348720"/>
    <lineage>
        <taxon>Eukaryota</taxon>
        <taxon>Metazoa</taxon>
        <taxon>Ecdysozoa</taxon>
        <taxon>Arthropoda</taxon>
        <taxon>Hexapoda</taxon>
        <taxon>Insecta</taxon>
        <taxon>Pterygota</taxon>
        <taxon>Neoptera</taxon>
        <taxon>Endopterygota</taxon>
        <taxon>Lepidoptera</taxon>
        <taxon>Glossata</taxon>
        <taxon>Ditrysia</taxon>
        <taxon>Papilionoidea</taxon>
        <taxon>Nymphalidae</taxon>
        <taxon>Satyrinae</taxon>
        <taxon>Satyrini</taxon>
        <taxon>Parargina</taxon>
        <taxon>Pararge</taxon>
    </lineage>
</organism>
<evidence type="ECO:0000313" key="8">
    <source>
        <dbReference type="Proteomes" id="UP000838756"/>
    </source>
</evidence>